<dbReference type="PROSITE" id="PS50112">
    <property type="entry name" value="PAS"/>
    <property type="match status" value="2"/>
</dbReference>
<dbReference type="InterPro" id="IPR004090">
    <property type="entry name" value="Chemotax_Me-accpt_rcpt"/>
</dbReference>
<dbReference type="PANTHER" id="PTHR32089">
    <property type="entry name" value="METHYL-ACCEPTING CHEMOTAXIS PROTEIN MCPB"/>
    <property type="match status" value="1"/>
</dbReference>
<dbReference type="SUPFAM" id="SSF58104">
    <property type="entry name" value="Methyl-accepting chemotaxis protein (MCP) signaling domain"/>
    <property type="match status" value="1"/>
</dbReference>
<feature type="domain" description="PAC" evidence="6">
    <location>
        <begin position="78"/>
        <end position="131"/>
    </location>
</feature>
<dbReference type="Pfam" id="PF18947">
    <property type="entry name" value="HAMP_2"/>
    <property type="match status" value="2"/>
</dbReference>
<dbReference type="GeneID" id="65097045"/>
<dbReference type="Pfam" id="PF08448">
    <property type="entry name" value="PAS_4"/>
    <property type="match status" value="2"/>
</dbReference>
<organism evidence="7 8">
    <name type="scientific">Methanospirillum purgamenti</name>
    <dbReference type="NCBI Taxonomy" id="2834276"/>
    <lineage>
        <taxon>Archaea</taxon>
        <taxon>Methanobacteriati</taxon>
        <taxon>Methanobacteriota</taxon>
        <taxon>Stenosarchaea group</taxon>
        <taxon>Methanomicrobia</taxon>
        <taxon>Methanomicrobiales</taxon>
        <taxon>Methanospirillaceae</taxon>
        <taxon>Methanospirillum</taxon>
    </lineage>
</organism>
<dbReference type="CDD" id="cd11386">
    <property type="entry name" value="MCP_signal"/>
    <property type="match status" value="1"/>
</dbReference>
<dbReference type="CDD" id="cd00130">
    <property type="entry name" value="PAS"/>
    <property type="match status" value="1"/>
</dbReference>
<dbReference type="SMART" id="SM00283">
    <property type="entry name" value="MA"/>
    <property type="match status" value="1"/>
</dbReference>
<dbReference type="InterPro" id="IPR000014">
    <property type="entry name" value="PAS"/>
</dbReference>
<dbReference type="Proteomes" id="UP000680656">
    <property type="component" value="Chromosome"/>
</dbReference>
<keyword evidence="8" id="KW-1185">Reference proteome</keyword>
<dbReference type="GO" id="GO:0007165">
    <property type="term" value="P:signal transduction"/>
    <property type="evidence" value="ECO:0007669"/>
    <property type="project" value="UniProtKB-KW"/>
</dbReference>
<dbReference type="InterPro" id="IPR004089">
    <property type="entry name" value="MCPsignal_dom"/>
</dbReference>
<name>A0A8E7EID0_9EURY</name>
<dbReference type="Gene3D" id="3.30.450.20">
    <property type="entry name" value="PAS domain"/>
    <property type="match status" value="3"/>
</dbReference>
<evidence type="ECO:0000259" key="6">
    <source>
        <dbReference type="PROSITE" id="PS50113"/>
    </source>
</evidence>
<dbReference type="SMART" id="SM00091">
    <property type="entry name" value="PAS"/>
    <property type="match status" value="3"/>
</dbReference>
<keyword evidence="1 3" id="KW-0807">Transducer</keyword>
<feature type="domain" description="PAS" evidence="5">
    <location>
        <begin position="14"/>
        <end position="77"/>
    </location>
</feature>
<dbReference type="InterPro" id="IPR013656">
    <property type="entry name" value="PAS_4"/>
</dbReference>
<reference evidence="7 8" key="1">
    <citation type="submission" date="2021-05" db="EMBL/GenBank/DDBJ databases">
        <title>A novel Methanospirillum isolate from a pyrite-forming mixed culture.</title>
        <authorList>
            <person name="Bunk B."/>
            <person name="Sproer C."/>
            <person name="Spring S."/>
            <person name="Pester M."/>
        </authorList>
    </citation>
    <scope>NUCLEOTIDE SEQUENCE [LARGE SCALE GENOMIC DNA]</scope>
    <source>
        <strain evidence="7 8">J.3.6.1-F.2.7.3</strain>
    </source>
</reference>
<dbReference type="Pfam" id="PF00015">
    <property type="entry name" value="MCPsignal"/>
    <property type="match status" value="1"/>
</dbReference>
<dbReference type="AlphaFoldDB" id="A0A8E7EID0"/>
<dbReference type="PANTHER" id="PTHR32089:SF112">
    <property type="entry name" value="LYSOZYME-LIKE PROTEIN-RELATED"/>
    <property type="match status" value="1"/>
</dbReference>
<dbReference type="PROSITE" id="PS50113">
    <property type="entry name" value="PAC"/>
    <property type="match status" value="1"/>
</dbReference>
<dbReference type="Pfam" id="PF13426">
    <property type="entry name" value="PAS_9"/>
    <property type="match status" value="1"/>
</dbReference>
<comment type="similarity">
    <text evidence="2">Belongs to the methyl-accepting chemotaxis (MCP) protein family.</text>
</comment>
<dbReference type="Gene3D" id="1.20.120.1530">
    <property type="match status" value="2"/>
</dbReference>
<dbReference type="NCBIfam" id="TIGR00229">
    <property type="entry name" value="sensory_box"/>
    <property type="match status" value="1"/>
</dbReference>
<evidence type="ECO:0000256" key="2">
    <source>
        <dbReference type="ARBA" id="ARBA00029447"/>
    </source>
</evidence>
<proteinExistence type="inferred from homology"/>
<dbReference type="GO" id="GO:0006935">
    <property type="term" value="P:chemotaxis"/>
    <property type="evidence" value="ECO:0007669"/>
    <property type="project" value="InterPro"/>
</dbReference>
<dbReference type="InterPro" id="IPR003660">
    <property type="entry name" value="HAMP_dom"/>
</dbReference>
<dbReference type="RefSeq" id="WP_214421114.1">
    <property type="nucleotide sequence ID" value="NZ_CP075546.1"/>
</dbReference>
<evidence type="ECO:0000313" key="8">
    <source>
        <dbReference type="Proteomes" id="UP000680656"/>
    </source>
</evidence>
<protein>
    <submittedName>
        <fullName evidence="7">PAS domain-containing protein</fullName>
    </submittedName>
</protein>
<evidence type="ECO:0000313" key="7">
    <source>
        <dbReference type="EMBL" id="QVV90343.1"/>
    </source>
</evidence>
<sequence length="962" mass="104845">MKIDQNELSFCQNILNGVATPVIQITPDRNIEIINDAALNILGLSREQAIEKKCHELFKTDDCEDGECATLRAMREKRKIESETIAHINGKKIPIHYYASPLFDSSGTVIGAVEYFEDLTEIKNKEKELKNASRDIQGVLNGIATPVIAIDTEQRITHINKTGADLFLKKPDDLIGTICHTLFNTDVCQEGNCATMRSIKEKRVITEETVAHIGFKNIPILITSTPLVTEEGICTGAVEYITDLTEQKEAIQEILLLTQAAVEGKLDTRADSSRHRGDFKKIIDGVNGTLDAVIEPLNLAAEYVDRISKGDIPEKITGEYKGDFNEIKNNLNTCIEAFNYLVTDAQTLIDAIVEGRLDYRSDTVRHQGDFRKIIDGINTILNVLVGYIDRLPLPTLALDKSFNILYMNENGVKLLESGKSDIIGKRCYSQFKTGDCQTQNCACAQAMDQNKEINRQTRANPVGKELEISYTGIPIKNLKGEITGAFEFIQDQTASVRLSNYLNNEVNKLGENLEKLSKGDTNLNIAVTDADQYTKEAHENFVKINARLTQVNEAIQLLVQDALMLSDAGISGKLQTRADASKHLGDYQKIVQGVNETLDSVTIPVNEALRVSKEYANSNFAARVDTSLKVSGDWVAFKDALNNIGIQISNAVGLINKQLMDLASNAEEATASIEEVTAGAQQIARNAGEVSSNSLKGEDGIIQVLKAMEDLNITVAEVSRRAEQVSATATQANEYAKNGVDLAHKSETAMTEIKRSSAEVDQIVKEINQQMDEIGKIVRLISDIANQTNLLALNAAIEAARAGEAGRGFAVVAAEVKSLAQDSRQSAENIADMIASLQNKAKKANEAMGYAGETVELGSESLSHTLGSFEQIATSIDDITRNATDVASSSEEQAASVEEVTASINEVSGLVQNTAKEAGDAATATEEASASIEQISKIVANVNEIVEIVSREMSKFKIQEES</sequence>
<evidence type="ECO:0000259" key="5">
    <source>
        <dbReference type="PROSITE" id="PS50112"/>
    </source>
</evidence>
<dbReference type="GO" id="GO:0004888">
    <property type="term" value="F:transmembrane signaling receptor activity"/>
    <property type="evidence" value="ECO:0007669"/>
    <property type="project" value="InterPro"/>
</dbReference>
<dbReference type="InterPro" id="IPR035965">
    <property type="entry name" value="PAS-like_dom_sf"/>
</dbReference>
<dbReference type="GO" id="GO:0016020">
    <property type="term" value="C:membrane"/>
    <property type="evidence" value="ECO:0007669"/>
    <property type="project" value="InterPro"/>
</dbReference>
<dbReference type="PRINTS" id="PR00260">
    <property type="entry name" value="CHEMTRNSDUCR"/>
</dbReference>
<dbReference type="EMBL" id="CP075546">
    <property type="protein sequence ID" value="QVV90343.1"/>
    <property type="molecule type" value="Genomic_DNA"/>
</dbReference>
<feature type="domain" description="Methyl-accepting transducer" evidence="4">
    <location>
        <begin position="672"/>
        <end position="908"/>
    </location>
</feature>
<dbReference type="Gene3D" id="1.10.287.950">
    <property type="entry name" value="Methyl-accepting chemotaxis protein"/>
    <property type="match status" value="1"/>
</dbReference>
<dbReference type="SUPFAM" id="SSF55785">
    <property type="entry name" value="PYP-like sensor domain (PAS domain)"/>
    <property type="match status" value="3"/>
</dbReference>
<evidence type="ECO:0000256" key="1">
    <source>
        <dbReference type="ARBA" id="ARBA00023224"/>
    </source>
</evidence>
<evidence type="ECO:0000259" key="4">
    <source>
        <dbReference type="PROSITE" id="PS50111"/>
    </source>
</evidence>
<feature type="domain" description="PAS" evidence="5">
    <location>
        <begin position="132"/>
        <end position="176"/>
    </location>
</feature>
<dbReference type="KEGG" id="mrtj:KHC33_07635"/>
<evidence type="ECO:0000256" key="3">
    <source>
        <dbReference type="PROSITE-ProRule" id="PRU00284"/>
    </source>
</evidence>
<dbReference type="InterPro" id="IPR000700">
    <property type="entry name" value="PAS-assoc_C"/>
</dbReference>
<accession>A0A8E7EID0</accession>
<gene>
    <name evidence="7" type="ORF">KHC33_07635</name>
</gene>
<dbReference type="PROSITE" id="PS50111">
    <property type="entry name" value="CHEMOTAXIS_TRANSDUC_2"/>
    <property type="match status" value="1"/>
</dbReference>